<keyword evidence="5" id="KW-1185">Reference proteome</keyword>
<keyword evidence="2" id="KW-1133">Transmembrane helix</keyword>
<dbReference type="Proteomes" id="UP000218944">
    <property type="component" value="Unassembled WGS sequence"/>
</dbReference>
<reference evidence="4 5" key="1">
    <citation type="submission" date="2017-08" db="EMBL/GenBank/DDBJ databases">
        <title>Genome sequence of Streptomyces albireticuli NRRL B-1670.</title>
        <authorList>
            <person name="Graham D.E."/>
            <person name="Mahan K.M."/>
            <person name="Klingeman D.M."/>
            <person name="Hettich R.L."/>
            <person name="Parry R.J."/>
            <person name="Spain J.C."/>
        </authorList>
    </citation>
    <scope>NUCLEOTIDE SEQUENCE [LARGE SCALE GENOMIC DNA]</scope>
    <source>
        <strain evidence="4 5">NRRL B-1670</strain>
    </source>
</reference>
<dbReference type="InterPro" id="IPR051244">
    <property type="entry name" value="TCAF"/>
</dbReference>
<dbReference type="Gene3D" id="3.40.390.80">
    <property type="entry name" value="Peptidase M60, enhancin-like domain 2"/>
    <property type="match status" value="1"/>
</dbReference>
<proteinExistence type="predicted"/>
<feature type="transmembrane region" description="Helical" evidence="2">
    <location>
        <begin position="133"/>
        <end position="154"/>
    </location>
</feature>
<feature type="region of interest" description="Disordered" evidence="1">
    <location>
        <begin position="103"/>
        <end position="124"/>
    </location>
</feature>
<dbReference type="PROSITE" id="PS51723">
    <property type="entry name" value="PEPTIDASE_M60"/>
    <property type="match status" value="1"/>
</dbReference>
<gene>
    <name evidence="4" type="ORF">CK936_15890</name>
</gene>
<dbReference type="SMART" id="SM01276">
    <property type="entry name" value="M60-like"/>
    <property type="match status" value="1"/>
</dbReference>
<dbReference type="Gene3D" id="1.10.390.30">
    <property type="entry name" value="Peptidase M60, enhancin-like domain 3"/>
    <property type="match status" value="1"/>
</dbReference>
<evidence type="ECO:0000256" key="2">
    <source>
        <dbReference type="SAM" id="Phobius"/>
    </source>
</evidence>
<dbReference type="InterPro" id="IPR035423">
    <property type="entry name" value="M60-like_N"/>
</dbReference>
<sequence length="715" mass="79781">MQVSELDQVNVFVGLDVGKGEHHATALTSAGKKAFDKRLPNSERTEPTLTRSALAITAFGSPAGNNPAASRWIRSRKACRSAVSPPLRGYLMPTDTAAITTRQPHDNTQTSSVIHPKTEDRSMSKGWKGRWEGILIFVIVLIMGVSGVGGFAAAREALGPEEAKIQFDPGSVPGIIYPGQDALKIWPEFKNKGPDKIDEVRWSASLPDGLVVTNVYGGPCHDSVPTPFVCAWKDVGKGDDGWMVVTLKVADDLAVGRKVSIPITLTSFVGGRKTSQVRHTYTWDVKQAPTYRQVNPKDFPQPRERKFFALPDAEVERERLAQWSLWADFQSTGFYLNPRTDLTVTASGLSGDPDDSRLELLIGSPALVNPEDEEKEEVPTQLRSKPLTSGANVVSDFYGGVIYVRYSKKSQHELPEITVKIGSEAEPFPFYEQGVTTGVQWKQMLEDSKVPFAEHSARHVSITGLAAYAKKYADEDQEELLSIYQQIIDAQNSISGLDGKEPTDEPSTLRPMVVQTPNAENPNATNYRAAMPGDSMEGVYKPASLRHSWGMWHEFGHHRQHDHHWSWDAMSEVTVNIYSLAARRLFPEESVEHGTPDEWKEAKEFLALPLGERNFDENAGHFTRLAMFEQLRLLFGDDLFHRLHKESRRLPELPSDGEKKRYFMVTVSRLSQTDLTEYFKKWGLRPDVETVKQIANLNLQKPASDLTITPVFGGK</sequence>
<name>A0A2A2D679_9ACTN</name>
<feature type="domain" description="Peptidase M60" evidence="3">
    <location>
        <begin position="327"/>
        <end position="636"/>
    </location>
</feature>
<dbReference type="PANTHER" id="PTHR15730:SF5">
    <property type="entry name" value="SI:CH211-210B2.2-RELATED"/>
    <property type="match status" value="1"/>
</dbReference>
<evidence type="ECO:0000256" key="1">
    <source>
        <dbReference type="SAM" id="MobiDB-lite"/>
    </source>
</evidence>
<dbReference type="Pfam" id="PF13402">
    <property type="entry name" value="Peptidase_M60"/>
    <property type="match status" value="1"/>
</dbReference>
<dbReference type="Pfam" id="PF17291">
    <property type="entry name" value="M60-like_N"/>
    <property type="match status" value="1"/>
</dbReference>
<accession>A0A2A2D679</accession>
<dbReference type="Gene3D" id="2.60.120.1250">
    <property type="entry name" value="Peptidase M60, enhancin-like domain 1"/>
    <property type="match status" value="1"/>
</dbReference>
<feature type="compositionally biased region" description="Polar residues" evidence="1">
    <location>
        <begin position="103"/>
        <end position="113"/>
    </location>
</feature>
<evidence type="ECO:0000313" key="5">
    <source>
        <dbReference type="Proteomes" id="UP000218944"/>
    </source>
</evidence>
<keyword evidence="2" id="KW-0812">Transmembrane</keyword>
<dbReference type="AlphaFoldDB" id="A0A2A2D679"/>
<evidence type="ECO:0000313" key="4">
    <source>
        <dbReference type="EMBL" id="PAU47963.1"/>
    </source>
</evidence>
<dbReference type="InterPro" id="IPR031161">
    <property type="entry name" value="Peptidase_M60_dom"/>
</dbReference>
<keyword evidence="2" id="KW-0472">Membrane</keyword>
<organism evidence="4 5">
    <name type="scientific">Streptomyces albireticuli</name>
    <dbReference type="NCBI Taxonomy" id="1940"/>
    <lineage>
        <taxon>Bacteria</taxon>
        <taxon>Bacillati</taxon>
        <taxon>Actinomycetota</taxon>
        <taxon>Actinomycetes</taxon>
        <taxon>Kitasatosporales</taxon>
        <taxon>Streptomycetaceae</taxon>
        <taxon>Streptomyces</taxon>
    </lineage>
</organism>
<protein>
    <recommendedName>
        <fullName evidence="3">Peptidase M60 domain-containing protein</fullName>
    </recommendedName>
</protein>
<comment type="caution">
    <text evidence="4">The sequence shown here is derived from an EMBL/GenBank/DDBJ whole genome shotgun (WGS) entry which is preliminary data.</text>
</comment>
<dbReference type="InterPro" id="IPR042279">
    <property type="entry name" value="Pep_M60_3"/>
</dbReference>
<dbReference type="PANTHER" id="PTHR15730">
    <property type="entry name" value="EXPERIMENTAL AUTOIMMUNE PROSTATITIS ANTIGEN 2-RELATED"/>
    <property type="match status" value="1"/>
</dbReference>
<dbReference type="EMBL" id="NSJV01000308">
    <property type="protein sequence ID" value="PAU47963.1"/>
    <property type="molecule type" value="Genomic_DNA"/>
</dbReference>
<evidence type="ECO:0000259" key="3">
    <source>
        <dbReference type="PROSITE" id="PS51723"/>
    </source>
</evidence>